<feature type="chain" id="PRO_5012170460" evidence="1">
    <location>
        <begin position="27"/>
        <end position="197"/>
    </location>
</feature>
<dbReference type="AlphaFoldDB" id="A0A1Z4M083"/>
<reference evidence="2 3" key="1">
    <citation type="submission" date="2017-06" db="EMBL/GenBank/DDBJ databases">
        <title>Genome sequencing of cyanobaciteial culture collection at National Institute for Environmental Studies (NIES).</title>
        <authorList>
            <person name="Hirose Y."/>
            <person name="Shimura Y."/>
            <person name="Fujisawa T."/>
            <person name="Nakamura Y."/>
            <person name="Kawachi M."/>
        </authorList>
    </citation>
    <scope>NUCLEOTIDE SEQUENCE [LARGE SCALE GENOMIC DNA]</scope>
    <source>
        <strain evidence="2 3">NIES-267</strain>
    </source>
</reference>
<proteinExistence type="predicted"/>
<accession>A0A1Z4M083</accession>
<dbReference type="Proteomes" id="UP000218418">
    <property type="component" value="Chromosome"/>
</dbReference>
<gene>
    <name evidence="2" type="ORF">NIES267_62990</name>
</gene>
<evidence type="ECO:0000256" key="1">
    <source>
        <dbReference type="SAM" id="SignalP"/>
    </source>
</evidence>
<keyword evidence="3" id="KW-1185">Reference proteome</keyword>
<name>A0A1Z4M083_9CYAN</name>
<dbReference type="EMBL" id="AP018227">
    <property type="protein sequence ID" value="BAY86788.1"/>
    <property type="molecule type" value="Genomic_DNA"/>
</dbReference>
<dbReference type="OrthoDB" id="571079at2"/>
<sequence length="197" mass="22524">MLKKSLLQVVILPLAFFISNQGTANALPGQPMQEVETWIKAHPTLRPRTGERFLVTKTDTPAQRFSFQAMVSAPGKLTFSNNRNLSRSERISMYDAINGMSLDKLKESLRRIYGLDIYQDFRRANVIYEYPNRSTINAARFAGTPIQEALKGELRLGSRYAYWVEVARARNGKAFTGQMTVFLKSDLDKLKEELRNR</sequence>
<protein>
    <submittedName>
        <fullName evidence="2">Uncharacterized protein</fullName>
    </submittedName>
</protein>
<keyword evidence="1" id="KW-0732">Signal</keyword>
<evidence type="ECO:0000313" key="2">
    <source>
        <dbReference type="EMBL" id="BAY86788.1"/>
    </source>
</evidence>
<evidence type="ECO:0000313" key="3">
    <source>
        <dbReference type="Proteomes" id="UP000218418"/>
    </source>
</evidence>
<organism evidence="2 3">
    <name type="scientific">Calothrix parasitica NIES-267</name>
    <dbReference type="NCBI Taxonomy" id="1973488"/>
    <lineage>
        <taxon>Bacteria</taxon>
        <taxon>Bacillati</taxon>
        <taxon>Cyanobacteriota</taxon>
        <taxon>Cyanophyceae</taxon>
        <taxon>Nostocales</taxon>
        <taxon>Calotrichaceae</taxon>
        <taxon>Calothrix</taxon>
    </lineage>
</organism>
<feature type="signal peptide" evidence="1">
    <location>
        <begin position="1"/>
        <end position="26"/>
    </location>
</feature>